<dbReference type="Gene3D" id="1.10.10.60">
    <property type="entry name" value="Homeodomain-like"/>
    <property type="match status" value="2"/>
</dbReference>
<dbReference type="PROSITE" id="PS01124">
    <property type="entry name" value="HTH_ARAC_FAMILY_2"/>
    <property type="match status" value="1"/>
</dbReference>
<keyword evidence="6" id="KW-0238">DNA-binding</keyword>
<dbReference type="InterPro" id="IPR033479">
    <property type="entry name" value="dCache_1"/>
</dbReference>
<dbReference type="Pfam" id="PF12833">
    <property type="entry name" value="HTH_18"/>
    <property type="match status" value="1"/>
</dbReference>
<sequence>MFSIIRRKNAGSKRRSLFIRMLVSNCLLLLVPILIWFVFYTNIEHIMKSNAERSNLGMLEQMRLNIDSNFKEIEQLSHQIILNPKLRYLLDTEHKDLSERYHLVQFTRDYLNMHSRITKDFVYDFYIFLDRSDSVIKPNLVTDSHNFYDKYYRFEHLTHEEWRKQMTSYHSQTYLPSSTLQRNGYLKDDPMQVITFMQSLPVEDTSNIKGNLTVLIDETKIHEMTRQIESANGSSVYIVNQNHELISSTPGASPLSHSILNELKSNSGLRNYNLNGQDVTVSFTTSGQVGWYYIAVMPLNIYLQKVKQMEHLALWLLLLCILAGSAAAYGIAYRNYFPIKRMIEAIQAGKSHPRKPAVNEFDYILEMMKISWDEERHIKNKLTQQLPILRSNYLHRVLQGYFEPPEQMKQSLEFMGIHFPFPHFAVILVQVDDMSRFAPNQSEKQWALVRFIISNLAEDSIYEGHTIHTIDLEKDRLALLVNLMPDQMDHPACRVKDIVSELHRMLETRFKLEISIAVSGVHKGQHQIGEAYLEAAAALEYRMVNGQLSTFYYHDIRQKKLQYYYPVETELQLINCIRSGDTEQVIQLLTQLFDRNFRDESITPELGRCLLFSLAGTLLRIMASDSDTLAYRKLTEGDIHPVRFLVSCKTTDEMFEKAKDLYVSAAESFKLERSDHNEQLLLQIQTCIQANYADPNMSLNLVSEHLQITPQYISQFFKRVSGQNFNDYLTVVRMDHAKKLMSDPGLTNAQIAKMVGYTSDTVFIRVFKKIEGITPGKYRESITKCAGLNQ</sequence>
<keyword evidence="2" id="KW-1003">Cell membrane</keyword>
<evidence type="ECO:0000256" key="6">
    <source>
        <dbReference type="ARBA" id="ARBA00023125"/>
    </source>
</evidence>
<dbReference type="OrthoDB" id="2515823at2"/>
<evidence type="ECO:0000256" key="8">
    <source>
        <dbReference type="ARBA" id="ARBA00023163"/>
    </source>
</evidence>
<evidence type="ECO:0000313" key="12">
    <source>
        <dbReference type="Proteomes" id="UP000187074"/>
    </source>
</evidence>
<dbReference type="GO" id="GO:0005886">
    <property type="term" value="C:plasma membrane"/>
    <property type="evidence" value="ECO:0007669"/>
    <property type="project" value="UniProtKB-SubCell"/>
</dbReference>
<evidence type="ECO:0000256" key="3">
    <source>
        <dbReference type="ARBA" id="ARBA00022692"/>
    </source>
</evidence>
<dbReference type="InterPro" id="IPR041522">
    <property type="entry name" value="CdaR_GGDEF"/>
</dbReference>
<feature type="transmembrane region" description="Helical" evidence="9">
    <location>
        <begin position="21"/>
        <end position="40"/>
    </location>
</feature>
<evidence type="ECO:0000313" key="11">
    <source>
        <dbReference type="EMBL" id="OME88965.1"/>
    </source>
</evidence>
<dbReference type="Proteomes" id="UP000187074">
    <property type="component" value="Unassembled WGS sequence"/>
</dbReference>
<keyword evidence="5" id="KW-0805">Transcription regulation</keyword>
<dbReference type="RefSeq" id="WP_076325789.1">
    <property type="nucleotide sequence ID" value="NZ_MRTF01000012.1"/>
</dbReference>
<evidence type="ECO:0000256" key="1">
    <source>
        <dbReference type="ARBA" id="ARBA00004651"/>
    </source>
</evidence>
<gene>
    <name evidence="11" type="ORF">BK123_28855</name>
</gene>
<evidence type="ECO:0000256" key="9">
    <source>
        <dbReference type="SAM" id="Phobius"/>
    </source>
</evidence>
<protein>
    <submittedName>
        <fullName evidence="11">AraC family transcriptional regulator</fullName>
    </submittedName>
</protein>
<dbReference type="Pfam" id="PF02743">
    <property type="entry name" value="dCache_1"/>
    <property type="match status" value="1"/>
</dbReference>
<dbReference type="SUPFAM" id="SSF46689">
    <property type="entry name" value="Homeodomain-like"/>
    <property type="match status" value="1"/>
</dbReference>
<organism evidence="11 12">
    <name type="scientific">Paenibacillus lautus</name>
    <name type="common">Bacillus lautus</name>
    <dbReference type="NCBI Taxonomy" id="1401"/>
    <lineage>
        <taxon>Bacteria</taxon>
        <taxon>Bacillati</taxon>
        <taxon>Bacillota</taxon>
        <taxon>Bacilli</taxon>
        <taxon>Bacillales</taxon>
        <taxon>Paenibacillaceae</taxon>
        <taxon>Paenibacillus</taxon>
    </lineage>
</organism>
<evidence type="ECO:0000259" key="10">
    <source>
        <dbReference type="PROSITE" id="PS01124"/>
    </source>
</evidence>
<comment type="caution">
    <text evidence="11">The sequence shown here is derived from an EMBL/GenBank/DDBJ whole genome shotgun (WGS) entry which is preliminary data.</text>
</comment>
<dbReference type="SMART" id="SM00342">
    <property type="entry name" value="HTH_ARAC"/>
    <property type="match status" value="1"/>
</dbReference>
<dbReference type="EMBL" id="MRTF01000012">
    <property type="protein sequence ID" value="OME88965.1"/>
    <property type="molecule type" value="Genomic_DNA"/>
</dbReference>
<name>A0A1R1ATS0_PAELA</name>
<dbReference type="STRING" id="1401.BK123_28855"/>
<keyword evidence="8" id="KW-0804">Transcription</keyword>
<feature type="domain" description="HTH araC/xylS-type" evidence="10">
    <location>
        <begin position="682"/>
        <end position="781"/>
    </location>
</feature>
<evidence type="ECO:0000256" key="2">
    <source>
        <dbReference type="ARBA" id="ARBA00022475"/>
    </source>
</evidence>
<dbReference type="InterPro" id="IPR009057">
    <property type="entry name" value="Homeodomain-like_sf"/>
</dbReference>
<dbReference type="InterPro" id="IPR018060">
    <property type="entry name" value="HTH_AraC"/>
</dbReference>
<dbReference type="GO" id="GO:0003700">
    <property type="term" value="F:DNA-binding transcription factor activity"/>
    <property type="evidence" value="ECO:0007669"/>
    <property type="project" value="InterPro"/>
</dbReference>
<dbReference type="AlphaFoldDB" id="A0A1R1ATS0"/>
<dbReference type="PANTHER" id="PTHR43280">
    <property type="entry name" value="ARAC-FAMILY TRANSCRIPTIONAL REGULATOR"/>
    <property type="match status" value="1"/>
</dbReference>
<evidence type="ECO:0000256" key="4">
    <source>
        <dbReference type="ARBA" id="ARBA00022989"/>
    </source>
</evidence>
<comment type="subcellular location">
    <subcellularLocation>
        <location evidence="1">Cell membrane</location>
        <topology evidence="1">Multi-pass membrane protein</topology>
    </subcellularLocation>
</comment>
<dbReference type="PANTHER" id="PTHR43280:SF2">
    <property type="entry name" value="HTH-TYPE TRANSCRIPTIONAL REGULATOR EXSA"/>
    <property type="match status" value="1"/>
</dbReference>
<keyword evidence="3 9" id="KW-0812">Transmembrane</keyword>
<dbReference type="Gene3D" id="3.30.450.20">
    <property type="entry name" value="PAS domain"/>
    <property type="match status" value="1"/>
</dbReference>
<accession>A0A1R1ATS0</accession>
<evidence type="ECO:0000256" key="7">
    <source>
        <dbReference type="ARBA" id="ARBA00023136"/>
    </source>
</evidence>
<evidence type="ECO:0000256" key="5">
    <source>
        <dbReference type="ARBA" id="ARBA00023015"/>
    </source>
</evidence>
<feature type="transmembrane region" description="Helical" evidence="9">
    <location>
        <begin position="312"/>
        <end position="332"/>
    </location>
</feature>
<keyword evidence="7 9" id="KW-0472">Membrane</keyword>
<dbReference type="GO" id="GO:0043565">
    <property type="term" value="F:sequence-specific DNA binding"/>
    <property type="evidence" value="ECO:0007669"/>
    <property type="project" value="InterPro"/>
</dbReference>
<dbReference type="Pfam" id="PF17853">
    <property type="entry name" value="GGDEF_2"/>
    <property type="match status" value="1"/>
</dbReference>
<keyword evidence="4 9" id="KW-1133">Transmembrane helix</keyword>
<proteinExistence type="predicted"/>
<reference evidence="11 12" key="1">
    <citation type="submission" date="2016-11" db="EMBL/GenBank/DDBJ databases">
        <title>Paenibacillus species isolates.</title>
        <authorList>
            <person name="Beno S.M."/>
        </authorList>
    </citation>
    <scope>NUCLEOTIDE SEQUENCE [LARGE SCALE GENOMIC DNA]</scope>
    <source>
        <strain evidence="11 12">FSL F4-0100</strain>
    </source>
</reference>